<evidence type="ECO:0000256" key="2">
    <source>
        <dbReference type="ARBA" id="ARBA00022801"/>
    </source>
</evidence>
<dbReference type="PRINTS" id="PR00502">
    <property type="entry name" value="NUDIXFAMILY"/>
</dbReference>
<dbReference type="GO" id="GO:0016787">
    <property type="term" value="F:hydrolase activity"/>
    <property type="evidence" value="ECO:0007669"/>
    <property type="project" value="UniProtKB-KW"/>
</dbReference>
<keyword evidence="5" id="KW-1185">Reference proteome</keyword>
<accession>A0A7G6WZK8</accession>
<dbReference type="KEGG" id="kqi:F1D05_17730"/>
<organism evidence="4 5">
    <name type="scientific">Kribbella qitaiheensis</name>
    <dbReference type="NCBI Taxonomy" id="1544730"/>
    <lineage>
        <taxon>Bacteria</taxon>
        <taxon>Bacillati</taxon>
        <taxon>Actinomycetota</taxon>
        <taxon>Actinomycetes</taxon>
        <taxon>Propionibacteriales</taxon>
        <taxon>Kribbellaceae</taxon>
        <taxon>Kribbella</taxon>
    </lineage>
</organism>
<evidence type="ECO:0000313" key="5">
    <source>
        <dbReference type="Proteomes" id="UP000515563"/>
    </source>
</evidence>
<dbReference type="Pfam" id="PF00293">
    <property type="entry name" value="NUDIX"/>
    <property type="match status" value="1"/>
</dbReference>
<dbReference type="AlphaFoldDB" id="A0A7G6WZK8"/>
<feature type="domain" description="Nudix hydrolase" evidence="3">
    <location>
        <begin position="17"/>
        <end position="147"/>
    </location>
</feature>
<name>A0A7G6WZK8_9ACTN</name>
<dbReference type="RefSeq" id="WP_185448700.1">
    <property type="nucleotide sequence ID" value="NZ_CP043661.1"/>
</dbReference>
<dbReference type="PANTHER" id="PTHR43046:SF16">
    <property type="entry name" value="ADP-RIBOSE PYROPHOSPHATASE YJHB-RELATED"/>
    <property type="match status" value="1"/>
</dbReference>
<gene>
    <name evidence="4" type="ORF">F1D05_17730</name>
</gene>
<dbReference type="Gene3D" id="3.90.79.10">
    <property type="entry name" value="Nucleoside Triphosphate Pyrophosphohydrolase"/>
    <property type="match status" value="1"/>
</dbReference>
<sequence length="155" mass="17125">MPRTEYYNDPEAPKPNTLIPACNMAVVDDSGRILLQRRRDTGQWALPGGAQELGETPSACAIRECMEETGVTAEITGLLGVFSDPGHIVRYDDGETRQEFEITMTGRPVAGKPTINDEASDVAWFAFDELAELDIHPSMTRQIDAYRDGVRSHVD</sequence>
<evidence type="ECO:0000313" key="4">
    <source>
        <dbReference type="EMBL" id="QNE19423.1"/>
    </source>
</evidence>
<dbReference type="SUPFAM" id="SSF55811">
    <property type="entry name" value="Nudix"/>
    <property type="match status" value="1"/>
</dbReference>
<dbReference type="InterPro" id="IPR020476">
    <property type="entry name" value="Nudix_hydrolase"/>
</dbReference>
<reference evidence="4 5" key="2">
    <citation type="journal article" date="2020" name="Microbiol. Resour. Announc.">
        <title>Antarctic desert soil bacteria exhibit high novel natural product potential, evaluated through long-read genome sequencing and comparative genomics.</title>
        <authorList>
            <person name="Benaud N."/>
            <person name="Edwards R.J."/>
            <person name="Amos T.G."/>
            <person name="D'Agostino P.M."/>
            <person name="Gutierrez-Chavez C."/>
            <person name="Montgomery K."/>
            <person name="Nicetic I."/>
            <person name="Ferrari B.C."/>
        </authorList>
    </citation>
    <scope>NUCLEOTIDE SEQUENCE [LARGE SCALE GENOMIC DNA]</scope>
    <source>
        <strain evidence="4 5">SPB151</strain>
    </source>
</reference>
<dbReference type="InterPro" id="IPR000086">
    <property type="entry name" value="NUDIX_hydrolase_dom"/>
</dbReference>
<dbReference type="PANTHER" id="PTHR43046">
    <property type="entry name" value="GDP-MANNOSE MANNOSYL HYDROLASE"/>
    <property type="match status" value="1"/>
</dbReference>
<protein>
    <submittedName>
        <fullName evidence="4">NUDIX domain-containing protein</fullName>
    </submittedName>
</protein>
<reference evidence="5" key="1">
    <citation type="submission" date="2019-09" db="EMBL/GenBank/DDBJ databases">
        <title>Antimicrobial potential of Antarctic Bacteria.</title>
        <authorList>
            <person name="Benaud N."/>
            <person name="Edwards R.J."/>
            <person name="Ferrari B.C."/>
        </authorList>
    </citation>
    <scope>NUCLEOTIDE SEQUENCE [LARGE SCALE GENOMIC DNA]</scope>
    <source>
        <strain evidence="5">SPB151</strain>
    </source>
</reference>
<dbReference type="Proteomes" id="UP000515563">
    <property type="component" value="Chromosome"/>
</dbReference>
<comment type="cofactor">
    <cofactor evidence="1">
        <name>Mg(2+)</name>
        <dbReference type="ChEBI" id="CHEBI:18420"/>
    </cofactor>
</comment>
<proteinExistence type="predicted"/>
<keyword evidence="2" id="KW-0378">Hydrolase</keyword>
<evidence type="ECO:0000259" key="3">
    <source>
        <dbReference type="PROSITE" id="PS51462"/>
    </source>
</evidence>
<dbReference type="InterPro" id="IPR015797">
    <property type="entry name" value="NUDIX_hydrolase-like_dom_sf"/>
</dbReference>
<evidence type="ECO:0000256" key="1">
    <source>
        <dbReference type="ARBA" id="ARBA00001946"/>
    </source>
</evidence>
<dbReference type="EMBL" id="CP043661">
    <property type="protein sequence ID" value="QNE19423.1"/>
    <property type="molecule type" value="Genomic_DNA"/>
</dbReference>
<dbReference type="PROSITE" id="PS51462">
    <property type="entry name" value="NUDIX"/>
    <property type="match status" value="1"/>
</dbReference>